<feature type="transmembrane region" description="Helical" evidence="6">
    <location>
        <begin position="56"/>
        <end position="76"/>
    </location>
</feature>
<organism evidence="7 8">
    <name type="scientific">Gemelliphila asaccharolytica</name>
    <dbReference type="NCBI Taxonomy" id="502393"/>
    <lineage>
        <taxon>Bacteria</taxon>
        <taxon>Bacillati</taxon>
        <taxon>Bacillota</taxon>
        <taxon>Bacilli</taxon>
        <taxon>Bacillales</taxon>
        <taxon>Gemellaceae</taxon>
        <taxon>Gemelliphila</taxon>
    </lineage>
</organism>
<dbReference type="EMBL" id="LSDB01000006">
    <property type="protein sequence ID" value="KXB58745.1"/>
    <property type="molecule type" value="Genomic_DNA"/>
</dbReference>
<dbReference type="CDD" id="cd13124">
    <property type="entry name" value="MATE_SpoVB_like"/>
    <property type="match status" value="1"/>
</dbReference>
<keyword evidence="5 6" id="KW-0472">Membrane</keyword>
<dbReference type="InterPro" id="IPR050833">
    <property type="entry name" value="Poly_Biosynth_Transport"/>
</dbReference>
<dbReference type="Pfam" id="PF01943">
    <property type="entry name" value="Polysacc_synt"/>
    <property type="match status" value="1"/>
</dbReference>
<evidence type="ECO:0000256" key="1">
    <source>
        <dbReference type="ARBA" id="ARBA00004651"/>
    </source>
</evidence>
<evidence type="ECO:0000256" key="3">
    <source>
        <dbReference type="ARBA" id="ARBA00022692"/>
    </source>
</evidence>
<feature type="transmembrane region" description="Helical" evidence="6">
    <location>
        <begin position="440"/>
        <end position="462"/>
    </location>
</feature>
<protein>
    <submittedName>
        <fullName evidence="7">Polysaccharide biosynthesis protein</fullName>
    </submittedName>
</protein>
<dbReference type="PANTHER" id="PTHR30250">
    <property type="entry name" value="PST FAMILY PREDICTED COLANIC ACID TRANSPORTER"/>
    <property type="match status" value="1"/>
</dbReference>
<keyword evidence="3 6" id="KW-0812">Transmembrane</keyword>
<accession>A0ABR5TN01</accession>
<feature type="transmembrane region" description="Helical" evidence="6">
    <location>
        <begin position="97"/>
        <end position="118"/>
    </location>
</feature>
<sequence length="550" mass="62361">MTGVNNLKRDSLFKGTFILSISLILTKIIGLIYIIPYYKIVGGKNNMILINYAYNYYVLLLELSSAGIPLAISKLISKYNEEKNYNKSKMIAKIGAILLLVLGILGFVIFIFGAESLAEHTIATVNVPLRYSVKDLELVIQTLSLAVPFAMLSAGLRGIFQGHEIMLPSAISQFFEQFIRILFMMLGTYIVMNITSGNVVYANAIATFAASVGAIVAVLILFYYYLKYKKHLFYHDNDINEKQKSFENGSVLGILKEIFSVSIPFVIVSSFFALLSLIDQNTLLQAMDTIGKAQIGEDEFNIYNNYINKLVMISVAIAPAFTGAFLPAVTRLYVKRNNNELSTQINKVTLSLLMIVLPSLFGMYILTKPLYVSFYEYDLDGFRLMKIYLPLALVYAVYGLTSIIMQAIEKQKLNIYIIILGALFKYFLNKQFIYKFETAGAIYCSVFVYIIMIFLNVVIIHNEIHLKLLEFIKNFIKILVTCLVMSFITFVIYEGLVLILDVSKKFDSLLIIIICSIPAVISYFSLLIKIKFTDYLFSRKVTLTTLLRRR</sequence>
<evidence type="ECO:0000256" key="2">
    <source>
        <dbReference type="ARBA" id="ARBA00022475"/>
    </source>
</evidence>
<dbReference type="InterPro" id="IPR002797">
    <property type="entry name" value="Polysacc_synth"/>
</dbReference>
<feature type="transmembrane region" description="Helical" evidence="6">
    <location>
        <begin position="508"/>
        <end position="530"/>
    </location>
</feature>
<reference evidence="7 8" key="1">
    <citation type="submission" date="2016-01" db="EMBL/GenBank/DDBJ databases">
        <authorList>
            <person name="Mitreva M."/>
            <person name="Pepin K.H."/>
            <person name="Mihindukulasuriya K.A."/>
            <person name="Fulton R."/>
            <person name="Fronick C."/>
            <person name="O'Laughlin M."/>
            <person name="Miner T."/>
            <person name="Herter B."/>
            <person name="Rosa B.A."/>
            <person name="Cordes M."/>
            <person name="Tomlinson C."/>
            <person name="Wollam A."/>
            <person name="Palsikar V.B."/>
            <person name="Mardis E.R."/>
            <person name="Wilson R.K."/>
        </authorList>
    </citation>
    <scope>NUCLEOTIDE SEQUENCE [LARGE SCALE GENOMIC DNA]</scope>
    <source>
        <strain evidence="7 8">KA00071</strain>
    </source>
</reference>
<dbReference type="Proteomes" id="UP000070467">
    <property type="component" value="Unassembled WGS sequence"/>
</dbReference>
<keyword evidence="2" id="KW-1003">Cell membrane</keyword>
<feature type="transmembrane region" description="Helical" evidence="6">
    <location>
        <begin position="208"/>
        <end position="226"/>
    </location>
</feature>
<feature type="transmembrane region" description="Helical" evidence="6">
    <location>
        <begin position="181"/>
        <end position="202"/>
    </location>
</feature>
<evidence type="ECO:0000256" key="4">
    <source>
        <dbReference type="ARBA" id="ARBA00022989"/>
    </source>
</evidence>
<feature type="transmembrane region" description="Helical" evidence="6">
    <location>
        <begin position="350"/>
        <end position="367"/>
    </location>
</feature>
<evidence type="ECO:0000256" key="6">
    <source>
        <dbReference type="SAM" id="Phobius"/>
    </source>
</evidence>
<feature type="transmembrane region" description="Helical" evidence="6">
    <location>
        <begin position="138"/>
        <end position="160"/>
    </location>
</feature>
<feature type="transmembrane region" description="Helical" evidence="6">
    <location>
        <begin position="12"/>
        <end position="36"/>
    </location>
</feature>
<comment type="caution">
    <text evidence="7">The sequence shown here is derived from an EMBL/GenBank/DDBJ whole genome shotgun (WGS) entry which is preliminary data.</text>
</comment>
<gene>
    <name evidence="7" type="ORF">HMPREF1871_00234</name>
</gene>
<feature type="transmembrane region" description="Helical" evidence="6">
    <location>
        <begin position="474"/>
        <end position="496"/>
    </location>
</feature>
<dbReference type="InterPro" id="IPR024923">
    <property type="entry name" value="PG_synth_SpoVB"/>
</dbReference>
<keyword evidence="4 6" id="KW-1133">Transmembrane helix</keyword>
<feature type="transmembrane region" description="Helical" evidence="6">
    <location>
        <begin position="258"/>
        <end position="278"/>
    </location>
</feature>
<feature type="transmembrane region" description="Helical" evidence="6">
    <location>
        <begin position="387"/>
        <end position="408"/>
    </location>
</feature>
<evidence type="ECO:0000256" key="5">
    <source>
        <dbReference type="ARBA" id="ARBA00023136"/>
    </source>
</evidence>
<dbReference type="PANTHER" id="PTHR30250:SF21">
    <property type="entry name" value="LIPID II FLIPPASE MURJ"/>
    <property type="match status" value="1"/>
</dbReference>
<name>A0ABR5TN01_9BACL</name>
<proteinExistence type="predicted"/>
<keyword evidence="8" id="KW-1185">Reference proteome</keyword>
<comment type="subcellular location">
    <subcellularLocation>
        <location evidence="1">Cell membrane</location>
        <topology evidence="1">Multi-pass membrane protein</topology>
    </subcellularLocation>
</comment>
<feature type="transmembrane region" description="Helical" evidence="6">
    <location>
        <begin position="310"/>
        <end position="329"/>
    </location>
</feature>
<dbReference type="PIRSF" id="PIRSF038958">
    <property type="entry name" value="PG_synth_SpoVB"/>
    <property type="match status" value="1"/>
</dbReference>
<evidence type="ECO:0000313" key="7">
    <source>
        <dbReference type="EMBL" id="KXB58745.1"/>
    </source>
</evidence>
<feature type="transmembrane region" description="Helical" evidence="6">
    <location>
        <begin position="415"/>
        <end position="434"/>
    </location>
</feature>
<evidence type="ECO:0000313" key="8">
    <source>
        <dbReference type="Proteomes" id="UP000070467"/>
    </source>
</evidence>